<comment type="caution">
    <text evidence="2">The sequence shown here is derived from an EMBL/GenBank/DDBJ whole genome shotgun (WGS) entry which is preliminary data.</text>
</comment>
<dbReference type="OrthoDB" id="9799330at2"/>
<dbReference type="Gene3D" id="3.40.50.300">
    <property type="entry name" value="P-loop containing nucleotide triphosphate hydrolases"/>
    <property type="match status" value="1"/>
</dbReference>
<organism evidence="2 3">
    <name type="scientific">Aliikangiella marina</name>
    <dbReference type="NCBI Taxonomy" id="1712262"/>
    <lineage>
        <taxon>Bacteria</taxon>
        <taxon>Pseudomonadati</taxon>
        <taxon>Pseudomonadota</taxon>
        <taxon>Gammaproteobacteria</taxon>
        <taxon>Oceanospirillales</taxon>
        <taxon>Pleioneaceae</taxon>
        <taxon>Aliikangiella</taxon>
    </lineage>
</organism>
<dbReference type="EMBL" id="VIKR01000003">
    <property type="protein sequence ID" value="TQV73749.1"/>
    <property type="molecule type" value="Genomic_DNA"/>
</dbReference>
<evidence type="ECO:0000313" key="3">
    <source>
        <dbReference type="Proteomes" id="UP000317839"/>
    </source>
</evidence>
<feature type="domain" description="CobQ/CobB/MinD/ParA nucleotide binding" evidence="1">
    <location>
        <begin position="4"/>
        <end position="132"/>
    </location>
</feature>
<evidence type="ECO:0000313" key="2">
    <source>
        <dbReference type="EMBL" id="TQV73749.1"/>
    </source>
</evidence>
<evidence type="ECO:0000259" key="1">
    <source>
        <dbReference type="Pfam" id="PF01656"/>
    </source>
</evidence>
<reference evidence="2 3" key="1">
    <citation type="submission" date="2019-06" db="EMBL/GenBank/DDBJ databases">
        <title>Draft genome of Aliikangiella marina GYP-15.</title>
        <authorList>
            <person name="Wang G."/>
        </authorList>
    </citation>
    <scope>NUCLEOTIDE SEQUENCE [LARGE SCALE GENOMIC DNA]</scope>
    <source>
        <strain evidence="2 3">GYP-15</strain>
    </source>
</reference>
<dbReference type="InterPro" id="IPR002586">
    <property type="entry name" value="CobQ/CobB/MinD/ParA_Nub-bd_dom"/>
</dbReference>
<dbReference type="RefSeq" id="WP_142942457.1">
    <property type="nucleotide sequence ID" value="NZ_VIKR01000003.1"/>
</dbReference>
<protein>
    <submittedName>
        <fullName evidence="2">ParA family protein</fullName>
    </submittedName>
</protein>
<accession>A0A545T964</accession>
<dbReference type="InterPro" id="IPR027417">
    <property type="entry name" value="P-loop_NTPase"/>
</dbReference>
<proteinExistence type="predicted"/>
<dbReference type="PANTHER" id="PTHR13696:SF52">
    <property type="entry name" value="PARA FAMILY PROTEIN CT_582"/>
    <property type="match status" value="1"/>
</dbReference>
<dbReference type="AlphaFoldDB" id="A0A545T964"/>
<gene>
    <name evidence="2" type="ORF">FLL45_12830</name>
</gene>
<name>A0A545T964_9GAMM</name>
<dbReference type="InterPro" id="IPR050678">
    <property type="entry name" value="DNA_Partitioning_ATPase"/>
</dbReference>
<dbReference type="SUPFAM" id="SSF52540">
    <property type="entry name" value="P-loop containing nucleoside triphosphate hydrolases"/>
    <property type="match status" value="1"/>
</dbReference>
<dbReference type="CDD" id="cd02042">
    <property type="entry name" value="ParAB_family"/>
    <property type="match status" value="1"/>
</dbReference>
<keyword evidence="3" id="KW-1185">Reference proteome</keyword>
<sequence length="186" mass="21206">MRRIAFWSPKGGVGKTTLALNFAAAAYYAGHKVLVCDVDPQQSAVDVFNEKKLPFSVVPQEPQVMPNVDFLIYDHAPDINNIPKIETIIMPMRASILDLKAVNRSIRHIRDKRVIRCINAVDTRRHDERMMAMKLYSEGAHLIKDRSIYVRSLAQGETVFQQQKYGSKDAQNELNRLLDRILAGRD</sequence>
<dbReference type="PANTHER" id="PTHR13696">
    <property type="entry name" value="P-LOOP CONTAINING NUCLEOSIDE TRIPHOSPHATE HYDROLASE"/>
    <property type="match status" value="1"/>
</dbReference>
<dbReference type="Proteomes" id="UP000317839">
    <property type="component" value="Unassembled WGS sequence"/>
</dbReference>
<dbReference type="Pfam" id="PF01656">
    <property type="entry name" value="CbiA"/>
    <property type="match status" value="1"/>
</dbReference>